<organism evidence="1 2">
    <name type="scientific">Rhabditophanes sp. KR3021</name>
    <dbReference type="NCBI Taxonomy" id="114890"/>
    <lineage>
        <taxon>Eukaryota</taxon>
        <taxon>Metazoa</taxon>
        <taxon>Ecdysozoa</taxon>
        <taxon>Nematoda</taxon>
        <taxon>Chromadorea</taxon>
        <taxon>Rhabditida</taxon>
        <taxon>Tylenchina</taxon>
        <taxon>Panagrolaimomorpha</taxon>
        <taxon>Strongyloidoidea</taxon>
        <taxon>Alloionematidae</taxon>
        <taxon>Rhabditophanes</taxon>
    </lineage>
</organism>
<reference evidence="2" key="1">
    <citation type="submission" date="2016-11" db="UniProtKB">
        <authorList>
            <consortium name="WormBaseParasite"/>
        </authorList>
    </citation>
    <scope>IDENTIFICATION</scope>
    <source>
        <strain evidence="2">KR3021</strain>
    </source>
</reference>
<dbReference type="Proteomes" id="UP000095286">
    <property type="component" value="Unplaced"/>
</dbReference>
<name>A0AC35U1Z1_9BILA</name>
<accession>A0AC35U1Z1</accession>
<dbReference type="WBParaSite" id="RSKR_0000643150.1">
    <property type="protein sequence ID" value="RSKR_0000643150.1"/>
    <property type="gene ID" value="RSKR_0000643150"/>
</dbReference>
<evidence type="ECO:0000313" key="2">
    <source>
        <dbReference type="WBParaSite" id="RSKR_0000643150.1"/>
    </source>
</evidence>
<sequence length="114" mass="12442">MVTMYSAHVITTILITLLSPVASIPDYNVDTTNDSIQNISDVVISNANTTKAPTSIVQDGITSNITITNLPGFVSENNQLSKKEIKTPYIKEPIYDDSIVKKNNDSVVRNNDVS</sequence>
<protein>
    <submittedName>
        <fullName evidence="2">Secreted protein</fullName>
    </submittedName>
</protein>
<proteinExistence type="predicted"/>
<evidence type="ECO:0000313" key="1">
    <source>
        <dbReference type="Proteomes" id="UP000095286"/>
    </source>
</evidence>